<protein>
    <recommendedName>
        <fullName evidence="3">Maturase K</fullName>
    </recommendedName>
</protein>
<comment type="caution">
    <text evidence="1">The sequence shown here is derived from an EMBL/GenBank/DDBJ whole genome shotgun (WGS) entry which is preliminary data.</text>
</comment>
<evidence type="ECO:0000313" key="2">
    <source>
        <dbReference type="Proteomes" id="UP001607302"/>
    </source>
</evidence>
<feature type="non-terminal residue" evidence="1">
    <location>
        <position position="1"/>
    </location>
</feature>
<gene>
    <name evidence="1" type="ORF">V1478_000176</name>
</gene>
<proteinExistence type="predicted"/>
<sequence>ILYPLRKFLRTVLRRNVFTYHPREYFSSKKRNGHPHTVYGIKGTETKIEGYPMKIERMFPKIQSSSTSAKRCLISYLRKMNIALYRRIMIPKIETRICTDWISDSSIDRNGSRNRPMLSHFEEKSIYKAKTSWEMIIQTVRQLIR</sequence>
<dbReference type="Proteomes" id="UP001607302">
    <property type="component" value="Unassembled WGS sequence"/>
</dbReference>
<organism evidence="1 2">
    <name type="scientific">Vespula squamosa</name>
    <name type="common">Southern yellow jacket</name>
    <name type="synonym">Wasp</name>
    <dbReference type="NCBI Taxonomy" id="30214"/>
    <lineage>
        <taxon>Eukaryota</taxon>
        <taxon>Metazoa</taxon>
        <taxon>Ecdysozoa</taxon>
        <taxon>Arthropoda</taxon>
        <taxon>Hexapoda</taxon>
        <taxon>Insecta</taxon>
        <taxon>Pterygota</taxon>
        <taxon>Neoptera</taxon>
        <taxon>Endopterygota</taxon>
        <taxon>Hymenoptera</taxon>
        <taxon>Apocrita</taxon>
        <taxon>Aculeata</taxon>
        <taxon>Vespoidea</taxon>
        <taxon>Vespidae</taxon>
        <taxon>Vespinae</taxon>
        <taxon>Vespula</taxon>
    </lineage>
</organism>
<reference evidence="1 2" key="1">
    <citation type="journal article" date="2024" name="Ann. Entomol. Soc. Am.">
        <title>Genomic analyses of the southern and eastern yellowjacket wasps (Hymenoptera: Vespidae) reveal evolutionary signatures of social life.</title>
        <authorList>
            <person name="Catto M.A."/>
            <person name="Caine P.B."/>
            <person name="Orr S.E."/>
            <person name="Hunt B.G."/>
            <person name="Goodisman M.A.D."/>
        </authorList>
    </citation>
    <scope>NUCLEOTIDE SEQUENCE [LARGE SCALE GENOMIC DNA]</scope>
    <source>
        <strain evidence="1">233</strain>
        <tissue evidence="1">Head and thorax</tissue>
    </source>
</reference>
<keyword evidence="2" id="KW-1185">Reference proteome</keyword>
<evidence type="ECO:0000313" key="1">
    <source>
        <dbReference type="EMBL" id="KAL2741480.1"/>
    </source>
</evidence>
<dbReference type="EMBL" id="JAUDFV010000018">
    <property type="protein sequence ID" value="KAL2741480.1"/>
    <property type="molecule type" value="Genomic_DNA"/>
</dbReference>
<name>A0ABD2C8U9_VESSQ</name>
<dbReference type="AlphaFoldDB" id="A0ABD2C8U9"/>
<accession>A0ABD2C8U9</accession>
<evidence type="ECO:0008006" key="3">
    <source>
        <dbReference type="Google" id="ProtNLM"/>
    </source>
</evidence>